<dbReference type="Pfam" id="PF00533">
    <property type="entry name" value="BRCT"/>
    <property type="match status" value="1"/>
</dbReference>
<evidence type="ECO:0000259" key="12">
    <source>
        <dbReference type="PROSITE" id="PS50172"/>
    </source>
</evidence>
<dbReference type="PIRSF" id="PIRSF036578">
    <property type="entry name" value="RFC1"/>
    <property type="match status" value="1"/>
</dbReference>
<dbReference type="FunFam" id="1.20.272.10:FF:000005">
    <property type="entry name" value="Replication factor C subunit 1"/>
    <property type="match status" value="1"/>
</dbReference>
<feature type="region of interest" description="Disordered" evidence="11">
    <location>
        <begin position="814"/>
        <end position="885"/>
    </location>
</feature>
<dbReference type="FunFam" id="3.40.50.300:FF:000395">
    <property type="entry name" value="Replication factor C subunit 1"/>
    <property type="match status" value="1"/>
</dbReference>
<dbReference type="GO" id="GO:0005663">
    <property type="term" value="C:DNA replication factor C complex"/>
    <property type="evidence" value="ECO:0007669"/>
    <property type="project" value="InterPro"/>
</dbReference>
<evidence type="ECO:0000256" key="2">
    <source>
        <dbReference type="ARBA" id="ARBA00006116"/>
    </source>
</evidence>
<keyword evidence="4" id="KW-0597">Phosphoprotein</keyword>
<dbReference type="InterPro" id="IPR012178">
    <property type="entry name" value="RFC1"/>
</dbReference>
<dbReference type="PANTHER" id="PTHR23389">
    <property type="entry name" value="CHROMOSOME TRANSMISSION FIDELITY FACTOR 18"/>
    <property type="match status" value="1"/>
</dbReference>
<protein>
    <recommendedName>
        <fullName evidence="3 10">Replication factor C subunit 1</fullName>
    </recommendedName>
</protein>
<dbReference type="Pfam" id="PF25361">
    <property type="entry name" value="AAA_lid_RFC1"/>
    <property type="match status" value="1"/>
</dbReference>
<dbReference type="GO" id="GO:0003689">
    <property type="term" value="F:DNA clamp loader activity"/>
    <property type="evidence" value="ECO:0007669"/>
    <property type="project" value="UniProtKB-UniRule"/>
</dbReference>
<comment type="caution">
    <text evidence="13">The sequence shown here is derived from an EMBL/GenBank/DDBJ whole genome shotgun (WGS) entry which is preliminary data.</text>
</comment>
<keyword evidence="7 10" id="KW-0067">ATP-binding</keyword>
<accession>A0AAV5GVD2</accession>
<dbReference type="InterPro" id="IPR036420">
    <property type="entry name" value="BRCT_dom_sf"/>
</dbReference>
<dbReference type="AlphaFoldDB" id="A0AAV5GVD2"/>
<proteinExistence type="inferred from homology"/>
<feature type="compositionally biased region" description="Low complexity" evidence="11">
    <location>
        <begin position="866"/>
        <end position="885"/>
    </location>
</feature>
<dbReference type="InterPro" id="IPR001357">
    <property type="entry name" value="BRCT_dom"/>
</dbReference>
<sequence>MPPKRVLPPSDDSDPDSAPAATTKKRPSSAAVLTLSSDDDDDAPQPAKKKKTNTGAASTAKKATGKGKGKGKDDDDFVVADDDDGESSDDGGKGAKMQLDDNDDDDVKPKKKKPISMPKASTSSAATKSKSASTSSTKASSAATAGKDKKVKDEGADAKPKFKWKPKERAGPSAPGSKEIPDAAPDCLAGLTFVFTGELESLSREQGQELVKRYGGRVTTAPSSKTSYVVLGTDAGPKKLEVITKHRLQTLDEDGFLKLLASREADPDDPKVRKLKEAEEKKVKEAAKSLTLTKDAPEHLTQLWTTKYAPQRLAEICGNKGHVEKLQRWLEAWPKSLASGFKKPGADAMNTFRCVLISGPPGIGKTTSAHLVAKLLGYDVLELNASDTRSKKLLEEAFRSKTSDTTLAGFLKKPGEERDPNTGLTVNTKSLIIMDEVDGMSAGDRGGVGALNAVIRKTKVPIIAIANDAKSQKMKPLLSTCFQMTFKRPTAQEIRSRVMSIAFKEGLKIDGKVVDQLVAGSQSDIRQIVNMLATYKLGAQALDFDQGKKLVKMNEKNAIQTPWTLYSKLTGPQAFSNVSGLSLTDKLEVYFQDFSIMPLFVQENYLKGRFSRAGGAGGGGGGPEAQLKNLDLACKAAESISDGDLVDAMIHGTQQQWSLMPLHGMLSCVRPASFIYGQGGGYPNFPAWLGKNSTQNKLNRQLAEIQIRMRLRASGDKRELRQSYLPTLFSSLVQPLQDRGTDAVDDVIRRLDDYFLGKEEWDAIVEMGVGEGRGMEQVLKSIPSQTKAAFTRRYNAADHPIAYYKPEPGRAKAKKLAPAGDAPDLEEAFVDEDLAEADADDDDGANSDASSDPGKDRMIKAKKPKGTAAAKKSASTSGTKGKAKK</sequence>
<keyword evidence="14" id="KW-1185">Reference proteome</keyword>
<dbReference type="SUPFAM" id="SSF52540">
    <property type="entry name" value="P-loop containing nucleoside triphosphate hydrolases"/>
    <property type="match status" value="1"/>
</dbReference>
<feature type="compositionally biased region" description="Basic and acidic residues" evidence="11">
    <location>
        <begin position="146"/>
        <end position="170"/>
    </location>
</feature>
<feature type="compositionally biased region" description="Acidic residues" evidence="11">
    <location>
        <begin position="823"/>
        <end position="845"/>
    </location>
</feature>
<feature type="domain" description="BRCT" evidence="12">
    <location>
        <begin position="183"/>
        <end position="273"/>
    </location>
</feature>
<feature type="compositionally biased region" description="Low complexity" evidence="11">
    <location>
        <begin position="53"/>
        <end position="62"/>
    </location>
</feature>
<dbReference type="InterPro" id="IPR047854">
    <property type="entry name" value="RFC_lid"/>
</dbReference>
<dbReference type="Pfam" id="PF08519">
    <property type="entry name" value="RFC1"/>
    <property type="match status" value="1"/>
</dbReference>
<evidence type="ECO:0000256" key="4">
    <source>
        <dbReference type="ARBA" id="ARBA00022553"/>
    </source>
</evidence>
<dbReference type="Gene3D" id="1.20.272.10">
    <property type="match status" value="1"/>
</dbReference>
<evidence type="ECO:0000256" key="7">
    <source>
        <dbReference type="ARBA" id="ARBA00022840"/>
    </source>
</evidence>
<comment type="subcellular location">
    <subcellularLocation>
        <location evidence="1 10">Nucleus</location>
    </subcellularLocation>
</comment>
<dbReference type="FunFam" id="1.10.8.60:FF:000021">
    <property type="entry name" value="Replication factor C subunit 1"/>
    <property type="match status" value="1"/>
</dbReference>
<dbReference type="Pfam" id="PF00004">
    <property type="entry name" value="AAA"/>
    <property type="match status" value="1"/>
</dbReference>
<keyword evidence="9 10" id="KW-0539">Nucleus</keyword>
<keyword evidence="5 10" id="KW-0235">DNA replication</keyword>
<evidence type="ECO:0000256" key="3">
    <source>
        <dbReference type="ARBA" id="ARBA00020401"/>
    </source>
</evidence>
<dbReference type="Proteomes" id="UP001342314">
    <property type="component" value="Unassembled WGS sequence"/>
</dbReference>
<dbReference type="Gene3D" id="1.10.8.60">
    <property type="match status" value="1"/>
</dbReference>
<dbReference type="SUPFAM" id="SSF48019">
    <property type="entry name" value="post-AAA+ oligomerization domain-like"/>
    <property type="match status" value="1"/>
</dbReference>
<name>A0AAV5GVD2_9BASI</name>
<evidence type="ECO:0000313" key="14">
    <source>
        <dbReference type="Proteomes" id="UP001342314"/>
    </source>
</evidence>
<dbReference type="GO" id="GO:0006281">
    <property type="term" value="P:DNA repair"/>
    <property type="evidence" value="ECO:0007669"/>
    <property type="project" value="InterPro"/>
</dbReference>
<evidence type="ECO:0000256" key="10">
    <source>
        <dbReference type="PIRNR" id="PIRNR036578"/>
    </source>
</evidence>
<dbReference type="SMART" id="SM00382">
    <property type="entry name" value="AAA"/>
    <property type="match status" value="1"/>
</dbReference>
<dbReference type="InterPro" id="IPR003959">
    <property type="entry name" value="ATPase_AAA_core"/>
</dbReference>
<evidence type="ECO:0000256" key="11">
    <source>
        <dbReference type="SAM" id="MobiDB-lite"/>
    </source>
</evidence>
<keyword evidence="8" id="KW-0238">DNA-binding</keyword>
<evidence type="ECO:0000256" key="5">
    <source>
        <dbReference type="ARBA" id="ARBA00022705"/>
    </source>
</evidence>
<dbReference type="InterPro" id="IPR008921">
    <property type="entry name" value="DNA_pol3_clamp-load_cplx_C"/>
</dbReference>
<evidence type="ECO:0000256" key="9">
    <source>
        <dbReference type="ARBA" id="ARBA00023242"/>
    </source>
</evidence>
<evidence type="ECO:0000256" key="8">
    <source>
        <dbReference type="ARBA" id="ARBA00023125"/>
    </source>
</evidence>
<dbReference type="SUPFAM" id="SSF52113">
    <property type="entry name" value="BRCT domain"/>
    <property type="match status" value="1"/>
</dbReference>
<dbReference type="EMBL" id="BQKY01000011">
    <property type="protein sequence ID" value="GJN92543.1"/>
    <property type="molecule type" value="Genomic_DNA"/>
</dbReference>
<dbReference type="PROSITE" id="PS50172">
    <property type="entry name" value="BRCT"/>
    <property type="match status" value="1"/>
</dbReference>
<dbReference type="Gene3D" id="3.40.50.300">
    <property type="entry name" value="P-loop containing nucleotide triphosphate hydrolases"/>
    <property type="match status" value="1"/>
</dbReference>
<feature type="compositionally biased region" description="Low complexity" evidence="11">
    <location>
        <begin position="115"/>
        <end position="145"/>
    </location>
</feature>
<evidence type="ECO:0000256" key="1">
    <source>
        <dbReference type="ARBA" id="ARBA00004123"/>
    </source>
</evidence>
<dbReference type="InterPro" id="IPR013725">
    <property type="entry name" value="DNA_replication_fac_RFC1_C"/>
</dbReference>
<feature type="compositionally biased region" description="Acidic residues" evidence="11">
    <location>
        <begin position="74"/>
        <end position="89"/>
    </location>
</feature>
<reference evidence="13 14" key="1">
    <citation type="submission" date="2021-12" db="EMBL/GenBank/DDBJ databases">
        <title>High titer production of polyol ester of fatty acids by Rhodotorula paludigena BS15 towards product separation-free biomass refinery.</title>
        <authorList>
            <person name="Mano J."/>
            <person name="Ono H."/>
            <person name="Tanaka T."/>
            <person name="Naito K."/>
            <person name="Sushida H."/>
            <person name="Ike M."/>
            <person name="Tokuyasu K."/>
            <person name="Kitaoka M."/>
        </authorList>
    </citation>
    <scope>NUCLEOTIDE SEQUENCE [LARGE SCALE GENOMIC DNA]</scope>
    <source>
        <strain evidence="13 14">BS15</strain>
    </source>
</reference>
<evidence type="ECO:0000313" key="13">
    <source>
        <dbReference type="EMBL" id="GJN92543.1"/>
    </source>
</evidence>
<dbReference type="PANTHER" id="PTHR23389:SF6">
    <property type="entry name" value="REPLICATION FACTOR C SUBUNIT 1"/>
    <property type="match status" value="1"/>
</dbReference>
<dbReference type="GO" id="GO:0005634">
    <property type="term" value="C:nucleus"/>
    <property type="evidence" value="ECO:0007669"/>
    <property type="project" value="UniProtKB-SubCell"/>
</dbReference>
<dbReference type="CDD" id="cd00009">
    <property type="entry name" value="AAA"/>
    <property type="match status" value="1"/>
</dbReference>
<keyword evidence="6 10" id="KW-0547">Nucleotide-binding</keyword>
<dbReference type="InterPro" id="IPR003593">
    <property type="entry name" value="AAA+_ATPase"/>
</dbReference>
<dbReference type="GO" id="GO:0016887">
    <property type="term" value="F:ATP hydrolysis activity"/>
    <property type="evidence" value="ECO:0007669"/>
    <property type="project" value="InterPro"/>
</dbReference>
<dbReference type="GO" id="GO:0005524">
    <property type="term" value="F:ATP binding"/>
    <property type="evidence" value="ECO:0007669"/>
    <property type="project" value="UniProtKB-UniRule"/>
</dbReference>
<dbReference type="Gene3D" id="3.40.50.10190">
    <property type="entry name" value="BRCT domain"/>
    <property type="match status" value="1"/>
</dbReference>
<dbReference type="FunFam" id="3.40.50.10190:FF:000001">
    <property type="entry name" value="Replication factor C subunit 1"/>
    <property type="match status" value="1"/>
</dbReference>
<gene>
    <name evidence="13" type="ORF">Rhopal_005573-T1</name>
</gene>
<dbReference type="GO" id="GO:0006271">
    <property type="term" value="P:DNA strand elongation involved in DNA replication"/>
    <property type="evidence" value="ECO:0007669"/>
    <property type="project" value="UniProtKB-ARBA"/>
</dbReference>
<feature type="region of interest" description="Disordered" evidence="11">
    <location>
        <begin position="1"/>
        <end position="183"/>
    </location>
</feature>
<organism evidence="13 14">
    <name type="scientific">Rhodotorula paludigena</name>
    <dbReference type="NCBI Taxonomy" id="86838"/>
    <lineage>
        <taxon>Eukaryota</taxon>
        <taxon>Fungi</taxon>
        <taxon>Dikarya</taxon>
        <taxon>Basidiomycota</taxon>
        <taxon>Pucciniomycotina</taxon>
        <taxon>Microbotryomycetes</taxon>
        <taxon>Sporidiobolales</taxon>
        <taxon>Sporidiobolaceae</taxon>
        <taxon>Rhodotorula</taxon>
    </lineage>
</organism>
<comment type="similarity">
    <text evidence="2 10">Belongs to the activator 1 large subunit family.</text>
</comment>
<dbReference type="InterPro" id="IPR027417">
    <property type="entry name" value="P-loop_NTPase"/>
</dbReference>
<evidence type="ECO:0000256" key="6">
    <source>
        <dbReference type="ARBA" id="ARBA00022741"/>
    </source>
</evidence>
<dbReference type="SMART" id="SM00292">
    <property type="entry name" value="BRCT"/>
    <property type="match status" value="1"/>
</dbReference>
<dbReference type="CDD" id="cd18140">
    <property type="entry name" value="HLD_clamp_RFC"/>
    <property type="match status" value="1"/>
</dbReference>
<dbReference type="GO" id="GO:0003677">
    <property type="term" value="F:DNA binding"/>
    <property type="evidence" value="ECO:0007669"/>
    <property type="project" value="UniProtKB-KW"/>
</dbReference>